<feature type="transmembrane region" description="Helical" evidence="11">
    <location>
        <begin position="241"/>
        <end position="263"/>
    </location>
</feature>
<evidence type="ECO:0000256" key="6">
    <source>
        <dbReference type="ARBA" id="ARBA00022519"/>
    </source>
</evidence>
<keyword evidence="14" id="KW-1185">Reference proteome</keyword>
<dbReference type="Gene3D" id="1.20.1250.20">
    <property type="entry name" value="MFS general substrate transporter like domains"/>
    <property type="match status" value="2"/>
</dbReference>
<feature type="transmembrane region" description="Helical" evidence="11">
    <location>
        <begin position="12"/>
        <end position="29"/>
    </location>
</feature>
<dbReference type="Pfam" id="PF07690">
    <property type="entry name" value="MFS_1"/>
    <property type="match status" value="1"/>
</dbReference>
<evidence type="ECO:0000256" key="1">
    <source>
        <dbReference type="ARBA" id="ARBA00003321"/>
    </source>
</evidence>
<evidence type="ECO:0000256" key="8">
    <source>
        <dbReference type="ARBA" id="ARBA00022692"/>
    </source>
</evidence>
<feature type="transmembrane region" description="Helical" evidence="11">
    <location>
        <begin position="333"/>
        <end position="355"/>
    </location>
</feature>
<comment type="function">
    <text evidence="1">Intake of glucose and galactose.</text>
</comment>
<keyword evidence="5" id="KW-1003">Cell membrane</keyword>
<feature type="transmembrane region" description="Helical" evidence="11">
    <location>
        <begin position="151"/>
        <end position="179"/>
    </location>
</feature>
<feature type="transmembrane region" description="Helical" evidence="11">
    <location>
        <begin position="392"/>
        <end position="411"/>
    </location>
</feature>
<evidence type="ECO:0000256" key="5">
    <source>
        <dbReference type="ARBA" id="ARBA00022475"/>
    </source>
</evidence>
<keyword evidence="7" id="KW-0762">Sugar transport</keyword>
<dbReference type="CDD" id="cd17394">
    <property type="entry name" value="MFS_FucP_like"/>
    <property type="match status" value="1"/>
</dbReference>
<dbReference type="Proteomes" id="UP001652504">
    <property type="component" value="Unassembled WGS sequence"/>
</dbReference>
<sequence length="417" mass="44459">MHPSSNTGGHDYRLPLAILTSLFFMWGFITSLNDILIPHLKAVFSLNYFQAMAVNLAFFGAYALVSYPAGALVKRIGYQNGIVTGLAIAATGCVIFASAADIQRYAVFLIALFVLASGITVLQVAANPYVTKLGEPSTASSRLTMTQAFNSLGTTVAPSFGAILILSVAAVSSAELALMTDVELAQYNIERAQAVKLPYYMLASVLAMLAVIFKLIHLPTIVSELTETRADNDSIWKHKHLVLGVVAIFVYVGAEVAIGSFLVNFIMDPAIGNMEEAEAAHYVTWYWGGAMVGRFIGAAVMFKVAANRVLIFNSVGATCAVIFTIMLDGQAAMISILIVGLFNSIMFPTIFSLAIQRLGALSSQGSGLLCVAIVGGALIPLIQGALADQIGIQMAFFIPALCYLYIAWYGAKGHRPA</sequence>
<evidence type="ECO:0000313" key="13">
    <source>
        <dbReference type="EMBL" id="MCV2884522.1"/>
    </source>
</evidence>
<comment type="subcellular location">
    <subcellularLocation>
        <location evidence="2">Cell inner membrane</location>
        <topology evidence="2">Multi-pass membrane protein</topology>
    </subcellularLocation>
</comment>
<dbReference type="PANTHER" id="PTHR43702">
    <property type="entry name" value="L-FUCOSE-PROTON SYMPORTER"/>
    <property type="match status" value="1"/>
</dbReference>
<evidence type="ECO:0000256" key="2">
    <source>
        <dbReference type="ARBA" id="ARBA00004429"/>
    </source>
</evidence>
<feature type="transmembrane region" description="Helical" evidence="11">
    <location>
        <begin position="105"/>
        <end position="130"/>
    </location>
</feature>
<comment type="similarity">
    <text evidence="3">Belongs to the major facilitator superfamily. FHS transporter (TC 2.A.1.7) family.</text>
</comment>
<reference evidence="13 14" key="1">
    <citation type="submission" date="2022-10" db="EMBL/GenBank/DDBJ databases">
        <title>Aestuariibacter sp. AA17 isolated from Montipora capitata coral fragment.</title>
        <authorList>
            <person name="Emsley S.A."/>
            <person name="Pfannmuller K.M."/>
            <person name="Loughran R.M."/>
            <person name="Shlafstein M."/>
            <person name="Papke E."/>
            <person name="Saw J.H."/>
            <person name="Ushijima B."/>
            <person name="Videau P."/>
        </authorList>
    </citation>
    <scope>NUCLEOTIDE SEQUENCE [LARGE SCALE GENOMIC DNA]</scope>
    <source>
        <strain evidence="13 14">AA17</strain>
    </source>
</reference>
<keyword evidence="6" id="KW-0997">Cell inner membrane</keyword>
<feature type="transmembrane region" description="Helical" evidence="11">
    <location>
        <begin position="367"/>
        <end position="386"/>
    </location>
</feature>
<dbReference type="InterPro" id="IPR011701">
    <property type="entry name" value="MFS"/>
</dbReference>
<dbReference type="PANTHER" id="PTHR43702:SF3">
    <property type="entry name" value="PROTEIN TSGA"/>
    <property type="match status" value="1"/>
</dbReference>
<dbReference type="SUPFAM" id="SSF103473">
    <property type="entry name" value="MFS general substrate transporter"/>
    <property type="match status" value="1"/>
</dbReference>
<dbReference type="EMBL" id="JAOWKX010000003">
    <property type="protein sequence ID" value="MCV2884522.1"/>
    <property type="molecule type" value="Genomic_DNA"/>
</dbReference>
<gene>
    <name evidence="13" type="ORF">OE749_07435</name>
</gene>
<keyword evidence="4" id="KW-0813">Transport</keyword>
<proteinExistence type="inferred from homology"/>
<evidence type="ECO:0000256" key="9">
    <source>
        <dbReference type="ARBA" id="ARBA00022989"/>
    </source>
</evidence>
<dbReference type="NCBIfam" id="TIGR01272">
    <property type="entry name" value="gluP"/>
    <property type="match status" value="1"/>
</dbReference>
<feature type="transmembrane region" description="Helical" evidence="11">
    <location>
        <begin position="49"/>
        <end position="69"/>
    </location>
</feature>
<evidence type="ECO:0000259" key="12">
    <source>
        <dbReference type="PROSITE" id="PS50850"/>
    </source>
</evidence>
<evidence type="ECO:0000256" key="10">
    <source>
        <dbReference type="ARBA" id="ARBA00023136"/>
    </source>
</evidence>
<accession>A0ABT3A7G9</accession>
<dbReference type="InterPro" id="IPR005964">
    <property type="entry name" value="Glc/Gal_transptr_bac"/>
</dbReference>
<feature type="transmembrane region" description="Helical" evidence="11">
    <location>
        <begin position="309"/>
        <end position="327"/>
    </location>
</feature>
<dbReference type="InterPro" id="IPR020846">
    <property type="entry name" value="MFS_dom"/>
</dbReference>
<feature type="domain" description="Major facilitator superfamily (MFS) profile" evidence="12">
    <location>
        <begin position="15"/>
        <end position="417"/>
    </location>
</feature>
<organism evidence="13 14">
    <name type="scientific">Fluctibacter corallii</name>
    <dbReference type="NCBI Taxonomy" id="2984329"/>
    <lineage>
        <taxon>Bacteria</taxon>
        <taxon>Pseudomonadati</taxon>
        <taxon>Pseudomonadota</taxon>
        <taxon>Gammaproteobacteria</taxon>
        <taxon>Alteromonadales</taxon>
        <taxon>Alteromonadaceae</taxon>
        <taxon>Fluctibacter</taxon>
    </lineage>
</organism>
<dbReference type="InterPro" id="IPR036259">
    <property type="entry name" value="MFS_trans_sf"/>
</dbReference>
<name>A0ABT3A7G9_9ALTE</name>
<keyword evidence="10 11" id="KW-0472">Membrane</keyword>
<evidence type="ECO:0000313" key="14">
    <source>
        <dbReference type="Proteomes" id="UP001652504"/>
    </source>
</evidence>
<protein>
    <submittedName>
        <fullName evidence="13">Sugar MFS transporter</fullName>
    </submittedName>
</protein>
<feature type="transmembrane region" description="Helical" evidence="11">
    <location>
        <begin position="199"/>
        <end position="220"/>
    </location>
</feature>
<dbReference type="PROSITE" id="PS50850">
    <property type="entry name" value="MFS"/>
    <property type="match status" value="1"/>
</dbReference>
<dbReference type="InterPro" id="IPR050375">
    <property type="entry name" value="MFS_TsgA-like"/>
</dbReference>
<evidence type="ECO:0000256" key="7">
    <source>
        <dbReference type="ARBA" id="ARBA00022597"/>
    </source>
</evidence>
<evidence type="ECO:0000256" key="4">
    <source>
        <dbReference type="ARBA" id="ARBA00022448"/>
    </source>
</evidence>
<evidence type="ECO:0000256" key="11">
    <source>
        <dbReference type="SAM" id="Phobius"/>
    </source>
</evidence>
<keyword evidence="9 11" id="KW-1133">Transmembrane helix</keyword>
<feature type="transmembrane region" description="Helical" evidence="11">
    <location>
        <begin position="81"/>
        <end position="99"/>
    </location>
</feature>
<evidence type="ECO:0000256" key="3">
    <source>
        <dbReference type="ARBA" id="ARBA00009120"/>
    </source>
</evidence>
<comment type="caution">
    <text evidence="13">The sequence shown here is derived from an EMBL/GenBank/DDBJ whole genome shotgun (WGS) entry which is preliminary data.</text>
</comment>
<keyword evidence="8 11" id="KW-0812">Transmembrane</keyword>